<reference evidence="2 3" key="1">
    <citation type="submission" date="2019-08" db="EMBL/GenBank/DDBJ databases">
        <title>Whole genome of Aphis craccivora.</title>
        <authorList>
            <person name="Voronova N.V."/>
            <person name="Shulinski R.S."/>
            <person name="Bandarenka Y.V."/>
            <person name="Zhorov D.G."/>
            <person name="Warner D."/>
        </authorList>
    </citation>
    <scope>NUCLEOTIDE SEQUENCE [LARGE SCALE GENOMIC DNA]</scope>
    <source>
        <strain evidence="2">180601</strain>
        <tissue evidence="2">Whole Body</tissue>
    </source>
</reference>
<feature type="compositionally biased region" description="Basic and acidic residues" evidence="1">
    <location>
        <begin position="1"/>
        <end position="11"/>
    </location>
</feature>
<protein>
    <submittedName>
        <fullName evidence="2">Uncharacterized protein</fullName>
    </submittedName>
</protein>
<organism evidence="2 3">
    <name type="scientific">Aphis craccivora</name>
    <name type="common">Cowpea aphid</name>
    <dbReference type="NCBI Taxonomy" id="307492"/>
    <lineage>
        <taxon>Eukaryota</taxon>
        <taxon>Metazoa</taxon>
        <taxon>Ecdysozoa</taxon>
        <taxon>Arthropoda</taxon>
        <taxon>Hexapoda</taxon>
        <taxon>Insecta</taxon>
        <taxon>Pterygota</taxon>
        <taxon>Neoptera</taxon>
        <taxon>Paraneoptera</taxon>
        <taxon>Hemiptera</taxon>
        <taxon>Sternorrhyncha</taxon>
        <taxon>Aphidomorpha</taxon>
        <taxon>Aphidoidea</taxon>
        <taxon>Aphididae</taxon>
        <taxon>Aphidini</taxon>
        <taxon>Aphis</taxon>
        <taxon>Aphis</taxon>
    </lineage>
</organism>
<comment type="caution">
    <text evidence="2">The sequence shown here is derived from an EMBL/GenBank/DDBJ whole genome shotgun (WGS) entry which is preliminary data.</text>
</comment>
<feature type="compositionally biased region" description="Low complexity" evidence="1">
    <location>
        <begin position="34"/>
        <end position="47"/>
    </location>
</feature>
<evidence type="ECO:0000256" key="1">
    <source>
        <dbReference type="SAM" id="MobiDB-lite"/>
    </source>
</evidence>
<gene>
    <name evidence="2" type="ORF">FWK35_00020728</name>
</gene>
<sequence length="335" mass="38443">MEMNKKVDQKNKPLNTAQKKHRPLSVLTQGSVPSRSASNSNLANIINTPNNSTPKTPKNVNHRSKSNLTIKENGAVSRLKNFNSNVTLERNGSMPNLNATGNRLQLDKTTKLRFAYDKYLSSLEAKYVFQMIEKNISSNINKQKKVFRDEFDILKNQLVTLSKELESINGLKIEKKLIDQKFEVLEMLNKAIVFDDSDEEVMSLFSSTASKVVIKNFKQMDEDDLIHNDHCGYNAIKILLNEIIEPLKLLDYENKINARIQLKESLIKVAMLTKELDTLKLKCEELFDEQSSLLNYNKSYKILKDQFGENPDTNLLPTKSNLMEEVENVLNEIEW</sequence>
<proteinExistence type="predicted"/>
<feature type="region of interest" description="Disordered" evidence="1">
    <location>
        <begin position="1"/>
        <end position="62"/>
    </location>
</feature>
<keyword evidence="3" id="KW-1185">Reference proteome</keyword>
<dbReference type="AlphaFoldDB" id="A0A6G0YKE1"/>
<evidence type="ECO:0000313" key="2">
    <source>
        <dbReference type="EMBL" id="KAF0757344.1"/>
    </source>
</evidence>
<dbReference type="EMBL" id="VUJU01003603">
    <property type="protein sequence ID" value="KAF0757344.1"/>
    <property type="molecule type" value="Genomic_DNA"/>
</dbReference>
<evidence type="ECO:0000313" key="3">
    <source>
        <dbReference type="Proteomes" id="UP000478052"/>
    </source>
</evidence>
<accession>A0A6G0YKE1</accession>
<feature type="compositionally biased region" description="Polar residues" evidence="1">
    <location>
        <begin position="48"/>
        <end position="59"/>
    </location>
</feature>
<dbReference type="OrthoDB" id="6610352at2759"/>
<dbReference type="Proteomes" id="UP000478052">
    <property type="component" value="Unassembled WGS sequence"/>
</dbReference>
<name>A0A6G0YKE1_APHCR</name>